<feature type="signal peptide" evidence="6">
    <location>
        <begin position="1"/>
        <end position="28"/>
    </location>
</feature>
<dbReference type="InterPro" id="IPR000601">
    <property type="entry name" value="PKD_dom"/>
</dbReference>
<dbReference type="InterPro" id="IPR041696">
    <property type="entry name" value="PKD_3"/>
</dbReference>
<evidence type="ECO:0000256" key="2">
    <source>
        <dbReference type="ARBA" id="ARBA00022692"/>
    </source>
</evidence>
<dbReference type="CDD" id="cd00146">
    <property type="entry name" value="PKD"/>
    <property type="match status" value="1"/>
</dbReference>
<dbReference type="GO" id="GO:0006816">
    <property type="term" value="P:calcium ion transport"/>
    <property type="evidence" value="ECO:0007669"/>
    <property type="project" value="TreeGrafter"/>
</dbReference>
<gene>
    <name evidence="8" type="ORF">IAB93_00720</name>
</gene>
<reference evidence="8" key="1">
    <citation type="submission" date="2020-10" db="EMBL/GenBank/DDBJ databases">
        <authorList>
            <person name="Gilroy R."/>
        </authorList>
    </citation>
    <scope>NUCLEOTIDE SEQUENCE</scope>
    <source>
        <strain evidence="8">10037</strain>
    </source>
</reference>
<dbReference type="PROSITE" id="PS50093">
    <property type="entry name" value="PKD"/>
    <property type="match status" value="2"/>
</dbReference>
<comment type="subcellular location">
    <subcellularLocation>
        <location evidence="1">Membrane</location>
        <topology evidence="1">Multi-pass membrane protein</topology>
    </subcellularLocation>
</comment>
<keyword evidence="3" id="KW-0677">Repeat</keyword>
<sequence length="591" mass="64589">MHYTKPVKYHVWAALLFPLSFMMTFSCAKDGGLPPVINFDESIYTVKAGKEITIDPKVENGENAVYEWKTEDSVLSDESVFRHVFKEPGSIYVMLTVTNDAGNDSEEIRIDVAELLVPVISLNVPEGGYNIPSGSTLEIIPVVKNGENASYSWSLEGKEVSTETTYVFTGEKLGTYSMSLTVGNEDGSDTESFTINVLDPSEIPFEWTFESDTYNVAEGRSIKLRPYGIKNADGAVYTWKINGSEVQSGDDPGYVFTAPEYTGSEQDRHIATVTMSNGHTTVSKELAINVCPPEGTYKRPSTGNPSWDRVYCYVPAPGQFINEGYTAATMEEAIRHAEERLSAGQYVSLGGFGGYIVLGFDHSIENSGDYDFAITGNSYQGSSEPGIVWVMQDENGDGQPNDTWYELKGSEYGKPETLADYEVTYYRPSAPGMPVQWTDNLGNTGTIDYMSGVHTQDCYYPSWIEEDSFTLIGTRLAANTEESGPNYWINHEYEWGYADNFSPIDRTGIDGSGTMTDGAMTDGAVSDGNGTAANGNGSTNRFRISDAVTFDGKPASLAYIDFIKICTGVNAKAGWIGEISTEICGAAEIVQ</sequence>
<feature type="chain" id="PRO_5039309233" evidence="6">
    <location>
        <begin position="29"/>
        <end position="591"/>
    </location>
</feature>
<keyword evidence="6" id="KW-0732">Signal</keyword>
<keyword evidence="2" id="KW-0812">Transmembrane</keyword>
<proteinExistence type="predicted"/>
<dbReference type="PROSITE" id="PS51257">
    <property type="entry name" value="PROKAR_LIPOPROTEIN"/>
    <property type="match status" value="1"/>
</dbReference>
<dbReference type="SUPFAM" id="SSF49299">
    <property type="entry name" value="PKD domain"/>
    <property type="match status" value="2"/>
</dbReference>
<evidence type="ECO:0000313" key="9">
    <source>
        <dbReference type="Proteomes" id="UP000823597"/>
    </source>
</evidence>
<organism evidence="8 9">
    <name type="scientific">Candidatus Merdivivens pullistercoris</name>
    <dbReference type="NCBI Taxonomy" id="2840873"/>
    <lineage>
        <taxon>Bacteria</taxon>
        <taxon>Pseudomonadati</taxon>
        <taxon>Bacteroidota</taxon>
        <taxon>Bacteroidia</taxon>
        <taxon>Bacteroidales</taxon>
        <taxon>Muribaculaceae</taxon>
        <taxon>Muribaculaceae incertae sedis</taxon>
        <taxon>Candidatus Merdivivens</taxon>
    </lineage>
</organism>
<dbReference type="Proteomes" id="UP000823597">
    <property type="component" value="Unassembled WGS sequence"/>
</dbReference>
<dbReference type="Pfam" id="PF16820">
    <property type="entry name" value="PKD_3"/>
    <property type="match status" value="3"/>
</dbReference>
<keyword evidence="4" id="KW-1133">Transmembrane helix</keyword>
<feature type="domain" description="PKD" evidence="7">
    <location>
        <begin position="59"/>
        <end position="119"/>
    </location>
</feature>
<evidence type="ECO:0000256" key="6">
    <source>
        <dbReference type="SAM" id="SignalP"/>
    </source>
</evidence>
<comment type="caution">
    <text evidence="8">The sequence shown here is derived from an EMBL/GenBank/DDBJ whole genome shotgun (WGS) entry which is preliminary data.</text>
</comment>
<evidence type="ECO:0000256" key="1">
    <source>
        <dbReference type="ARBA" id="ARBA00004141"/>
    </source>
</evidence>
<dbReference type="AlphaFoldDB" id="A0A9D9I2P6"/>
<reference evidence="8" key="2">
    <citation type="journal article" date="2021" name="PeerJ">
        <title>Extensive microbial diversity within the chicken gut microbiome revealed by metagenomics and culture.</title>
        <authorList>
            <person name="Gilroy R."/>
            <person name="Ravi A."/>
            <person name="Getino M."/>
            <person name="Pursley I."/>
            <person name="Horton D.L."/>
            <person name="Alikhan N.F."/>
            <person name="Baker D."/>
            <person name="Gharbi K."/>
            <person name="Hall N."/>
            <person name="Watson M."/>
            <person name="Adriaenssens E.M."/>
            <person name="Foster-Nyarko E."/>
            <person name="Jarju S."/>
            <person name="Secka A."/>
            <person name="Antonio M."/>
            <person name="Oren A."/>
            <person name="Chaudhuri R.R."/>
            <person name="La Ragione R."/>
            <person name="Hildebrand F."/>
            <person name="Pallen M.J."/>
        </authorList>
    </citation>
    <scope>NUCLEOTIDE SEQUENCE</scope>
    <source>
        <strain evidence="8">10037</strain>
    </source>
</reference>
<dbReference type="PANTHER" id="PTHR46730">
    <property type="entry name" value="POLYCYSTIN-1"/>
    <property type="match status" value="1"/>
</dbReference>
<evidence type="ECO:0000259" key="7">
    <source>
        <dbReference type="PROSITE" id="PS50093"/>
    </source>
</evidence>
<dbReference type="GO" id="GO:0005261">
    <property type="term" value="F:monoatomic cation channel activity"/>
    <property type="evidence" value="ECO:0007669"/>
    <property type="project" value="TreeGrafter"/>
</dbReference>
<dbReference type="InterPro" id="IPR035986">
    <property type="entry name" value="PKD_dom_sf"/>
</dbReference>
<dbReference type="EMBL" id="JADIME010000009">
    <property type="protein sequence ID" value="MBO8464502.1"/>
    <property type="molecule type" value="Genomic_DNA"/>
</dbReference>
<dbReference type="Gene3D" id="2.60.40.10">
    <property type="entry name" value="Immunoglobulins"/>
    <property type="match status" value="2"/>
</dbReference>
<dbReference type="GO" id="GO:0005886">
    <property type="term" value="C:plasma membrane"/>
    <property type="evidence" value="ECO:0007669"/>
    <property type="project" value="TreeGrafter"/>
</dbReference>
<protein>
    <submittedName>
        <fullName evidence="8">PKD domain-containing protein</fullName>
    </submittedName>
</protein>
<evidence type="ECO:0000256" key="5">
    <source>
        <dbReference type="ARBA" id="ARBA00023136"/>
    </source>
</evidence>
<evidence type="ECO:0000313" key="8">
    <source>
        <dbReference type="EMBL" id="MBO8464502.1"/>
    </source>
</evidence>
<accession>A0A9D9I2P6</accession>
<keyword evidence="5" id="KW-0472">Membrane</keyword>
<evidence type="ECO:0000256" key="4">
    <source>
        <dbReference type="ARBA" id="ARBA00022989"/>
    </source>
</evidence>
<feature type="domain" description="PKD" evidence="7">
    <location>
        <begin position="145"/>
        <end position="197"/>
    </location>
</feature>
<name>A0A9D9I2P6_9BACT</name>
<dbReference type="PANTHER" id="PTHR46730:SF4">
    <property type="entry name" value="POLYCYSTIC KIDNEY DISEASE PROTEIN 1-LIKE 1"/>
    <property type="match status" value="1"/>
</dbReference>
<dbReference type="InterPro" id="IPR022409">
    <property type="entry name" value="PKD/Chitinase_dom"/>
</dbReference>
<dbReference type="SMART" id="SM00089">
    <property type="entry name" value="PKD"/>
    <property type="match status" value="2"/>
</dbReference>
<evidence type="ECO:0000256" key="3">
    <source>
        <dbReference type="ARBA" id="ARBA00022737"/>
    </source>
</evidence>
<dbReference type="InterPro" id="IPR013783">
    <property type="entry name" value="Ig-like_fold"/>
</dbReference>